<dbReference type="InterPro" id="IPR027417">
    <property type="entry name" value="P-loop_NTPase"/>
</dbReference>
<proteinExistence type="inferred from homology"/>
<keyword evidence="2" id="KW-0813">Transport</keyword>
<keyword evidence="5 7" id="KW-0067">ATP-binding</keyword>
<dbReference type="EMBL" id="CP127363">
    <property type="protein sequence ID" value="WIY48107.1"/>
    <property type="molecule type" value="Genomic_DNA"/>
</dbReference>
<evidence type="ECO:0000313" key="7">
    <source>
        <dbReference type="EMBL" id="WIY48107.1"/>
    </source>
</evidence>
<keyword evidence="3" id="KW-0472">Membrane</keyword>
<dbReference type="RefSeq" id="WP_011794111.1">
    <property type="nucleotide sequence ID" value="NZ_CP023687.1"/>
</dbReference>
<dbReference type="InterPro" id="IPR029439">
    <property type="entry name" value="Wzt_C"/>
</dbReference>
<dbReference type="InterPro" id="IPR003593">
    <property type="entry name" value="AAA+_ATPase"/>
</dbReference>
<keyword evidence="8" id="KW-1185">Reference proteome</keyword>
<name>A0ABY9AMS2_PARCI</name>
<evidence type="ECO:0000259" key="6">
    <source>
        <dbReference type="PROSITE" id="PS50893"/>
    </source>
</evidence>
<dbReference type="CDD" id="cd10147">
    <property type="entry name" value="Wzt_C-like"/>
    <property type="match status" value="1"/>
</dbReference>
<evidence type="ECO:0000256" key="2">
    <source>
        <dbReference type="ARBA" id="ARBA00022448"/>
    </source>
</evidence>
<dbReference type="SMART" id="SM00382">
    <property type="entry name" value="AAA"/>
    <property type="match status" value="1"/>
</dbReference>
<accession>A0ABY9AMS2</accession>
<evidence type="ECO:0000256" key="5">
    <source>
        <dbReference type="ARBA" id="ARBA00022840"/>
    </source>
</evidence>
<evidence type="ECO:0000313" key="8">
    <source>
        <dbReference type="Proteomes" id="UP001242732"/>
    </source>
</evidence>
<evidence type="ECO:0000256" key="4">
    <source>
        <dbReference type="ARBA" id="ARBA00022741"/>
    </source>
</evidence>
<dbReference type="PROSITE" id="PS50893">
    <property type="entry name" value="ABC_TRANSPORTER_2"/>
    <property type="match status" value="1"/>
</dbReference>
<dbReference type="GO" id="GO:0005524">
    <property type="term" value="F:ATP binding"/>
    <property type="evidence" value="ECO:0007669"/>
    <property type="project" value="UniProtKB-KW"/>
</dbReference>
<dbReference type="InterPro" id="IPR003439">
    <property type="entry name" value="ABC_transporter-like_ATP-bd"/>
</dbReference>
<dbReference type="Proteomes" id="UP001242732">
    <property type="component" value="Chromosome"/>
</dbReference>
<dbReference type="PANTHER" id="PTHR46743">
    <property type="entry name" value="TEICHOIC ACIDS EXPORT ATP-BINDING PROTEIN TAGH"/>
    <property type="match status" value="1"/>
</dbReference>
<dbReference type="PANTHER" id="PTHR46743:SF2">
    <property type="entry name" value="TEICHOIC ACIDS EXPORT ATP-BINDING PROTEIN TAGH"/>
    <property type="match status" value="1"/>
</dbReference>
<gene>
    <name evidence="7" type="ORF">QRO08_20135</name>
</gene>
<feature type="domain" description="ABC transporter" evidence="6">
    <location>
        <begin position="26"/>
        <end position="248"/>
    </location>
</feature>
<comment type="similarity">
    <text evidence="1">Belongs to the ABC transporter superfamily.</text>
</comment>
<protein>
    <submittedName>
        <fullName evidence="7">ABC transporter ATP-binding protein</fullName>
    </submittedName>
</protein>
<reference evidence="7 8" key="1">
    <citation type="submission" date="2023-06" db="EMBL/GenBank/DDBJ databases">
        <authorList>
            <person name="Ham H."/>
            <person name="Park D.S."/>
        </authorList>
    </citation>
    <scope>NUCLEOTIDE SEQUENCE [LARGE SCALE GENOMIC DNA]</scope>
    <source>
        <strain evidence="7 8">KACC 17005</strain>
    </source>
</reference>
<dbReference type="Gene3D" id="3.40.50.300">
    <property type="entry name" value="P-loop containing nucleotide triphosphate hydrolases"/>
    <property type="match status" value="1"/>
</dbReference>
<dbReference type="InterPro" id="IPR015860">
    <property type="entry name" value="ABC_transpr_TagH-like"/>
</dbReference>
<keyword evidence="4" id="KW-0547">Nucleotide-binding</keyword>
<organism evidence="7 8">
    <name type="scientific">Paracidovorax citrulli</name>
    <name type="common">Acidovorax citrulli</name>
    <dbReference type="NCBI Taxonomy" id="80869"/>
    <lineage>
        <taxon>Bacteria</taxon>
        <taxon>Pseudomonadati</taxon>
        <taxon>Pseudomonadota</taxon>
        <taxon>Betaproteobacteria</taxon>
        <taxon>Burkholderiales</taxon>
        <taxon>Comamonadaceae</taxon>
        <taxon>Paracidovorax</taxon>
    </lineage>
</organism>
<dbReference type="InterPro" id="IPR050683">
    <property type="entry name" value="Bact_Polysacc_Export_ATP-bd"/>
</dbReference>
<evidence type="ECO:0000256" key="3">
    <source>
        <dbReference type="ARBA" id="ARBA00022475"/>
    </source>
</evidence>
<dbReference type="CDD" id="cd03220">
    <property type="entry name" value="ABC_KpsT_Wzt"/>
    <property type="match status" value="1"/>
</dbReference>
<dbReference type="GeneID" id="79790608"/>
<keyword evidence="3" id="KW-1003">Cell membrane</keyword>
<evidence type="ECO:0000256" key="1">
    <source>
        <dbReference type="ARBA" id="ARBA00005417"/>
    </source>
</evidence>
<dbReference type="SUPFAM" id="SSF52540">
    <property type="entry name" value="P-loop containing nucleoside triphosphate hydrolases"/>
    <property type="match status" value="1"/>
</dbReference>
<sequence>MSDLAVCLDRVSKMYKLYRNPKYRMLEALGIPVAKSSYDEFWPLRDISLQIRKGERVGLIGRNGAGKSTILKLIANLVQPTEGTVAVKGKIQALMELGTGFHPEFTGRENVISALAYQGITGRRARALLDDVLDFSELEDFIDKPIKTYSAGMYSRLAFAAATAVSPEILIIDEILGAGDAYFAGKSARRMRELTADGSTVLFVSHDMSAVQMICDRAVWIERGQIIADGHPIEVGKKYASSIRKQEEMRLRAVNLKLGRGDTKTLEAKDQSDRTCTLRFISASGGAPKHQPVNFYFVNLYHGDELIEGVKIGASADDDRSQQIHLLTAKGFMNWSEPLRMPDGTSYRQFVDMQGKYLHAPLSVGLPQGIEGDFHLEISHSGSGHEEILLQIFNGNDYATLDRLTAQAGIQRVALMRVEKEEESEPALEAPPAPAAQVLAEESPQEDFSYGDGGLSIEAVDFHDAALASRLTYEFGEALHVTVQWRSSRAMQRVACVICIYGMDGRCISQVVSPQFSTDNRKTAGELSASFSPVMIGAGEYVVSVGFFEDLEEGLMIPGKPLCVQDRKYRLKILSPENIRMERGVVVHPVEWTI</sequence>
<dbReference type="Pfam" id="PF00005">
    <property type="entry name" value="ABC_tran"/>
    <property type="match status" value="1"/>
</dbReference>
<dbReference type="Gene3D" id="2.70.50.60">
    <property type="entry name" value="abc- transporter (atp binding component) like domain"/>
    <property type="match status" value="1"/>
</dbReference>